<gene>
    <name evidence="28" type="ORF">SAY87_019806</name>
</gene>
<evidence type="ECO:0000256" key="4">
    <source>
        <dbReference type="ARBA" id="ARBA00008146"/>
    </source>
</evidence>
<dbReference type="PANTHER" id="PTHR47982:SF47">
    <property type="entry name" value="PROLINE-RICH RECEPTOR-LIKE PROTEIN KINASE PERK6-RELATED"/>
    <property type="match status" value="1"/>
</dbReference>
<evidence type="ECO:0000256" key="23">
    <source>
        <dbReference type="PROSITE-ProRule" id="PRU10141"/>
    </source>
</evidence>
<evidence type="ECO:0000259" key="26">
    <source>
        <dbReference type="PROSITE" id="PS50011"/>
    </source>
</evidence>
<dbReference type="EC" id="2.7.11.1" evidence="5"/>
<evidence type="ECO:0000256" key="20">
    <source>
        <dbReference type="ARBA" id="ARBA00033125"/>
    </source>
</evidence>
<dbReference type="SUPFAM" id="SSF50182">
    <property type="entry name" value="Sm-like ribonucleoproteins"/>
    <property type="match status" value="1"/>
</dbReference>
<keyword evidence="7" id="KW-0963">Cytoplasm</keyword>
<feature type="region of interest" description="Disordered" evidence="25">
    <location>
        <begin position="230"/>
        <end position="301"/>
    </location>
</feature>
<comment type="catalytic activity">
    <reaction evidence="21">
        <text>L-threonyl-[protein] + ATP = O-phospho-L-threonyl-[protein] + ADP + H(+)</text>
        <dbReference type="Rhea" id="RHEA:46608"/>
        <dbReference type="Rhea" id="RHEA-COMP:11060"/>
        <dbReference type="Rhea" id="RHEA-COMP:11605"/>
        <dbReference type="ChEBI" id="CHEBI:15378"/>
        <dbReference type="ChEBI" id="CHEBI:30013"/>
        <dbReference type="ChEBI" id="CHEBI:30616"/>
        <dbReference type="ChEBI" id="CHEBI:61977"/>
        <dbReference type="ChEBI" id="CHEBI:456216"/>
        <dbReference type="EC" id="2.7.11.1"/>
    </reaction>
</comment>
<evidence type="ECO:0000256" key="2">
    <source>
        <dbReference type="ARBA" id="ARBA00004162"/>
    </source>
</evidence>
<evidence type="ECO:0000256" key="3">
    <source>
        <dbReference type="ARBA" id="ARBA00004514"/>
    </source>
</evidence>
<dbReference type="FunFam" id="1.10.510.10:FF:001023">
    <property type="entry name" value="Os07g0541700 protein"/>
    <property type="match status" value="1"/>
</dbReference>
<dbReference type="PROSITE" id="PS50011">
    <property type="entry name" value="PROTEIN_KINASE_DOM"/>
    <property type="match status" value="1"/>
</dbReference>
<dbReference type="Gene3D" id="1.10.510.10">
    <property type="entry name" value="Transferase(Phosphotransferase) domain 1"/>
    <property type="match status" value="1"/>
</dbReference>
<keyword evidence="10" id="KW-0808">Transferase</keyword>
<dbReference type="InterPro" id="IPR008271">
    <property type="entry name" value="Ser/Thr_kinase_AS"/>
</dbReference>
<dbReference type="EMBL" id="JAXIOK010000012">
    <property type="protein sequence ID" value="KAK4758505.1"/>
    <property type="molecule type" value="Genomic_DNA"/>
</dbReference>
<dbReference type="SMART" id="SM00651">
    <property type="entry name" value="Sm"/>
    <property type="match status" value="1"/>
</dbReference>
<dbReference type="GO" id="GO:0005886">
    <property type="term" value="C:plasma membrane"/>
    <property type="evidence" value="ECO:0007669"/>
    <property type="project" value="UniProtKB-SubCell"/>
</dbReference>
<protein>
    <recommendedName>
        <fullName evidence="5">non-specific serine/threonine protein kinase</fullName>
        <ecNumber evidence="5">2.7.11.1</ecNumber>
    </recommendedName>
    <alternativeName>
        <fullName evidence="20">snRNP core protein D2</fullName>
    </alternativeName>
</protein>
<feature type="domain" description="Protein kinase" evidence="26">
    <location>
        <begin position="319"/>
        <end position="495"/>
    </location>
</feature>
<keyword evidence="11" id="KW-0812">Transmembrane</keyword>
<keyword evidence="15" id="KW-1133">Transmembrane helix</keyword>
<comment type="caution">
    <text evidence="28">The sequence shown here is derived from an EMBL/GenBank/DDBJ whole genome shotgun (WGS) entry which is preliminary data.</text>
</comment>
<evidence type="ECO:0000256" key="13">
    <source>
        <dbReference type="ARBA" id="ARBA00022777"/>
    </source>
</evidence>
<evidence type="ECO:0000256" key="24">
    <source>
        <dbReference type="RuleBase" id="RU000304"/>
    </source>
</evidence>
<comment type="catalytic activity">
    <reaction evidence="22">
        <text>L-seryl-[protein] + ATP = O-phospho-L-seryl-[protein] + ADP + H(+)</text>
        <dbReference type="Rhea" id="RHEA:17989"/>
        <dbReference type="Rhea" id="RHEA-COMP:9863"/>
        <dbReference type="Rhea" id="RHEA-COMP:11604"/>
        <dbReference type="ChEBI" id="CHEBI:15378"/>
        <dbReference type="ChEBI" id="CHEBI:29999"/>
        <dbReference type="ChEBI" id="CHEBI:30616"/>
        <dbReference type="ChEBI" id="CHEBI:83421"/>
        <dbReference type="ChEBI" id="CHEBI:456216"/>
        <dbReference type="EC" id="2.7.11.1"/>
    </reaction>
</comment>
<dbReference type="GO" id="GO:0005524">
    <property type="term" value="F:ATP binding"/>
    <property type="evidence" value="ECO:0007669"/>
    <property type="project" value="UniProtKB-UniRule"/>
</dbReference>
<dbReference type="PANTHER" id="PTHR47982">
    <property type="entry name" value="PROLINE-RICH RECEPTOR-LIKE PROTEIN KINASE PERK4"/>
    <property type="match status" value="1"/>
</dbReference>
<dbReference type="Pfam" id="PF07714">
    <property type="entry name" value="PK_Tyr_Ser-Thr"/>
    <property type="match status" value="1"/>
</dbReference>
<comment type="subcellular location">
    <subcellularLocation>
        <location evidence="2">Cell membrane</location>
        <topology evidence="2">Single-pass membrane protein</topology>
    </subcellularLocation>
    <subcellularLocation>
        <location evidence="3">Cytoplasm</location>
        <location evidence="3">Cytosol</location>
    </subcellularLocation>
    <subcellularLocation>
        <location evidence="1">Nucleus</location>
    </subcellularLocation>
</comment>
<evidence type="ECO:0000313" key="29">
    <source>
        <dbReference type="Proteomes" id="UP001345219"/>
    </source>
</evidence>
<keyword evidence="8 24" id="KW-0723">Serine/threonine-protein kinase</keyword>
<organism evidence="28 29">
    <name type="scientific">Trapa incisa</name>
    <dbReference type="NCBI Taxonomy" id="236973"/>
    <lineage>
        <taxon>Eukaryota</taxon>
        <taxon>Viridiplantae</taxon>
        <taxon>Streptophyta</taxon>
        <taxon>Embryophyta</taxon>
        <taxon>Tracheophyta</taxon>
        <taxon>Spermatophyta</taxon>
        <taxon>Magnoliopsida</taxon>
        <taxon>eudicotyledons</taxon>
        <taxon>Gunneridae</taxon>
        <taxon>Pentapetalae</taxon>
        <taxon>rosids</taxon>
        <taxon>malvids</taxon>
        <taxon>Myrtales</taxon>
        <taxon>Lythraceae</taxon>
        <taxon>Trapa</taxon>
    </lineage>
</organism>
<dbReference type="GO" id="GO:0005829">
    <property type="term" value="C:cytosol"/>
    <property type="evidence" value="ECO:0007669"/>
    <property type="project" value="UniProtKB-SubCell"/>
</dbReference>
<accession>A0AAN7K0F5</accession>
<evidence type="ECO:0000256" key="11">
    <source>
        <dbReference type="ARBA" id="ARBA00022692"/>
    </source>
</evidence>
<dbReference type="InterPro" id="IPR027248">
    <property type="entry name" value="Sm_D2"/>
</dbReference>
<keyword evidence="13" id="KW-0418">Kinase</keyword>
<feature type="compositionally biased region" description="Pro residues" evidence="25">
    <location>
        <begin position="113"/>
        <end position="148"/>
    </location>
</feature>
<evidence type="ECO:0000256" key="15">
    <source>
        <dbReference type="ARBA" id="ARBA00022989"/>
    </source>
</evidence>
<keyword evidence="9" id="KW-0507">mRNA processing</keyword>
<dbReference type="InterPro" id="IPR017441">
    <property type="entry name" value="Protein_kinase_ATP_BS"/>
</dbReference>
<evidence type="ECO:0000256" key="8">
    <source>
        <dbReference type="ARBA" id="ARBA00022527"/>
    </source>
</evidence>
<dbReference type="GO" id="GO:0003723">
    <property type="term" value="F:RNA binding"/>
    <property type="evidence" value="ECO:0007669"/>
    <property type="project" value="InterPro"/>
</dbReference>
<evidence type="ECO:0000256" key="22">
    <source>
        <dbReference type="ARBA" id="ARBA00048679"/>
    </source>
</evidence>
<dbReference type="CDD" id="cd01720">
    <property type="entry name" value="Sm_D2"/>
    <property type="match status" value="1"/>
</dbReference>
<comment type="similarity">
    <text evidence="4">Belongs to the snRNP core protein family.</text>
</comment>
<feature type="compositionally biased region" description="Low complexity" evidence="25">
    <location>
        <begin position="165"/>
        <end position="200"/>
    </location>
</feature>
<comment type="similarity">
    <text evidence="24">Belongs to the protein kinase superfamily.</text>
</comment>
<dbReference type="FunFam" id="2.30.30.100:FF:000020">
    <property type="entry name" value="Small nuclear ribonucleoprotein Sm D2"/>
    <property type="match status" value="1"/>
</dbReference>
<dbReference type="InterPro" id="IPR011009">
    <property type="entry name" value="Kinase-like_dom_sf"/>
</dbReference>
<evidence type="ECO:0000256" key="19">
    <source>
        <dbReference type="ARBA" id="ARBA00023274"/>
    </source>
</evidence>
<feature type="binding site" evidence="23">
    <location>
        <position position="347"/>
    </location>
    <ligand>
        <name>ATP</name>
        <dbReference type="ChEBI" id="CHEBI:30616"/>
    </ligand>
</feature>
<feature type="compositionally biased region" description="Low complexity" evidence="25">
    <location>
        <begin position="277"/>
        <end position="292"/>
    </location>
</feature>
<evidence type="ECO:0000256" key="12">
    <source>
        <dbReference type="ARBA" id="ARBA00022741"/>
    </source>
</evidence>
<dbReference type="SMART" id="SM00220">
    <property type="entry name" value="S_TKc"/>
    <property type="match status" value="1"/>
</dbReference>
<dbReference type="AlphaFoldDB" id="A0AAN7K0F5"/>
<keyword evidence="29" id="KW-1185">Reference proteome</keyword>
<dbReference type="GO" id="GO:0004674">
    <property type="term" value="F:protein serine/threonine kinase activity"/>
    <property type="evidence" value="ECO:0007669"/>
    <property type="project" value="UniProtKB-KW"/>
</dbReference>
<evidence type="ECO:0000256" key="25">
    <source>
        <dbReference type="SAM" id="MobiDB-lite"/>
    </source>
</evidence>
<keyword evidence="12 23" id="KW-0547">Nucleotide-binding</keyword>
<sequence>MEEDPNTKKNEEEEFNTGPLSVLMTSVRNNTQVLINCRNNRKLLGRVRAFDRHCNMVLENVREMWTEVPKTGKGKKKALPVNKDSITPMASPSPESQPTAPPPSDGGSSAPLPASPPPLPVSSPPPSTSPSTPPPPPTDTASSPPPLPLNTSGSSNYSPPPPLRPALAAPKSSSSSSTSTSSSSSSSSSGGGSASSDTTSQTQPIIIGIVVGAVLLFLHHQEGGWYNSSAEHVVQPPTPPGMRQSRHGQHPSEPRASPHMSWQPSPPPFHMSSGDMNTNSGGSPSSNGSVRPPSHPSSALGLTQSSFSYEELEAATGGFSRNHIIGQGGFGYVFKGVLSNGKEIAVKCLKSGSGQGDREFQAEVEIISRVHHRHLVSLEGYCIAGDQRILVYEFIPNSTVEHHLHGKDRPTMDWPTRLKIARGSAKGLAYLHEDCHPRIIHGDIKGTNILLDNSFEAKVADFRLAKLTSDNYTHVSTRVMGTFGYLAPEYAASGS</sequence>
<dbReference type="GO" id="GO:0030532">
    <property type="term" value="C:small nuclear ribonucleoprotein complex"/>
    <property type="evidence" value="ECO:0007669"/>
    <property type="project" value="InterPro"/>
</dbReference>
<name>A0AAN7K0F5_9MYRT</name>
<feature type="domain" description="Sm" evidence="27">
    <location>
        <begin position="20"/>
        <end position="95"/>
    </location>
</feature>
<evidence type="ECO:0000256" key="7">
    <source>
        <dbReference type="ARBA" id="ARBA00022490"/>
    </source>
</evidence>
<keyword evidence="17" id="KW-0508">mRNA splicing</keyword>
<dbReference type="PROSITE" id="PS00108">
    <property type="entry name" value="PROTEIN_KINASE_ST"/>
    <property type="match status" value="1"/>
</dbReference>
<dbReference type="FunFam" id="3.30.200.20:FF:000212">
    <property type="entry name" value="Proline-rich receptor-like protein kinase PERK8"/>
    <property type="match status" value="1"/>
</dbReference>
<evidence type="ECO:0000256" key="9">
    <source>
        <dbReference type="ARBA" id="ARBA00022664"/>
    </source>
</evidence>
<dbReference type="PROSITE" id="PS00107">
    <property type="entry name" value="PROTEIN_KINASE_ATP"/>
    <property type="match status" value="1"/>
</dbReference>
<dbReference type="PROSITE" id="PS52002">
    <property type="entry name" value="SM"/>
    <property type="match status" value="1"/>
</dbReference>
<dbReference type="SUPFAM" id="SSF56112">
    <property type="entry name" value="Protein kinase-like (PK-like)"/>
    <property type="match status" value="1"/>
</dbReference>
<keyword evidence="14 23" id="KW-0067">ATP-binding</keyword>
<keyword evidence="16" id="KW-0472">Membrane</keyword>
<dbReference type="Gene3D" id="3.30.200.20">
    <property type="entry name" value="Phosphorylase Kinase, domain 1"/>
    <property type="match status" value="1"/>
</dbReference>
<dbReference type="InterPro" id="IPR001245">
    <property type="entry name" value="Ser-Thr/Tyr_kinase_cat_dom"/>
</dbReference>
<dbReference type="GO" id="GO:0006397">
    <property type="term" value="P:mRNA processing"/>
    <property type="evidence" value="ECO:0007669"/>
    <property type="project" value="UniProtKB-KW"/>
</dbReference>
<dbReference type="InterPro" id="IPR000719">
    <property type="entry name" value="Prot_kinase_dom"/>
</dbReference>
<evidence type="ECO:0000256" key="14">
    <source>
        <dbReference type="ARBA" id="ARBA00022840"/>
    </source>
</evidence>
<keyword evidence="18" id="KW-0539">Nucleus</keyword>
<dbReference type="InterPro" id="IPR010920">
    <property type="entry name" value="LSM_dom_sf"/>
</dbReference>
<evidence type="ECO:0000256" key="17">
    <source>
        <dbReference type="ARBA" id="ARBA00023187"/>
    </source>
</evidence>
<evidence type="ECO:0000313" key="28">
    <source>
        <dbReference type="EMBL" id="KAK4758505.1"/>
    </source>
</evidence>
<dbReference type="Proteomes" id="UP001345219">
    <property type="component" value="Chromosome 15"/>
</dbReference>
<dbReference type="Pfam" id="PF01423">
    <property type="entry name" value="LSM"/>
    <property type="match status" value="1"/>
</dbReference>
<dbReference type="Gene3D" id="2.30.30.100">
    <property type="match status" value="1"/>
</dbReference>
<reference evidence="28 29" key="1">
    <citation type="journal article" date="2023" name="Hortic Res">
        <title>Pangenome of water caltrop reveals structural variations and asymmetric subgenome divergence after allopolyploidization.</title>
        <authorList>
            <person name="Zhang X."/>
            <person name="Chen Y."/>
            <person name="Wang L."/>
            <person name="Yuan Y."/>
            <person name="Fang M."/>
            <person name="Shi L."/>
            <person name="Lu R."/>
            <person name="Comes H.P."/>
            <person name="Ma Y."/>
            <person name="Chen Y."/>
            <person name="Huang G."/>
            <person name="Zhou Y."/>
            <person name="Zheng Z."/>
            <person name="Qiu Y."/>
        </authorList>
    </citation>
    <scope>NUCLEOTIDE SEQUENCE [LARGE SCALE GENOMIC DNA]</scope>
    <source>
        <tissue evidence="28">Roots</tissue>
    </source>
</reference>
<dbReference type="GO" id="GO:0008380">
    <property type="term" value="P:RNA splicing"/>
    <property type="evidence" value="ECO:0007669"/>
    <property type="project" value="UniProtKB-KW"/>
</dbReference>
<dbReference type="InterPro" id="IPR047575">
    <property type="entry name" value="Sm"/>
</dbReference>
<evidence type="ECO:0000259" key="27">
    <source>
        <dbReference type="PROSITE" id="PS52002"/>
    </source>
</evidence>
<dbReference type="InterPro" id="IPR047117">
    <property type="entry name" value="PERK1-13-like"/>
</dbReference>
<evidence type="ECO:0000256" key="18">
    <source>
        <dbReference type="ARBA" id="ARBA00023242"/>
    </source>
</evidence>
<evidence type="ECO:0000256" key="16">
    <source>
        <dbReference type="ARBA" id="ARBA00023136"/>
    </source>
</evidence>
<evidence type="ECO:0000256" key="6">
    <source>
        <dbReference type="ARBA" id="ARBA00022475"/>
    </source>
</evidence>
<evidence type="ECO:0000256" key="5">
    <source>
        <dbReference type="ARBA" id="ARBA00012513"/>
    </source>
</evidence>
<evidence type="ECO:0000256" key="1">
    <source>
        <dbReference type="ARBA" id="ARBA00004123"/>
    </source>
</evidence>
<proteinExistence type="inferred from homology"/>
<feature type="region of interest" description="Disordered" evidence="25">
    <location>
        <begin position="68"/>
        <end position="200"/>
    </location>
</feature>
<keyword evidence="19" id="KW-0687">Ribonucleoprotein</keyword>
<keyword evidence="6" id="KW-1003">Cell membrane</keyword>
<dbReference type="InterPro" id="IPR001163">
    <property type="entry name" value="Sm_dom_euk/arc"/>
</dbReference>
<evidence type="ECO:0000256" key="10">
    <source>
        <dbReference type="ARBA" id="ARBA00022679"/>
    </source>
</evidence>
<evidence type="ECO:0000256" key="21">
    <source>
        <dbReference type="ARBA" id="ARBA00047899"/>
    </source>
</evidence>